<dbReference type="OrthoDB" id="1081007at2759"/>
<organism evidence="10 11">
    <name type="scientific">Caenorhabditis bovis</name>
    <dbReference type="NCBI Taxonomy" id="2654633"/>
    <lineage>
        <taxon>Eukaryota</taxon>
        <taxon>Metazoa</taxon>
        <taxon>Ecdysozoa</taxon>
        <taxon>Nematoda</taxon>
        <taxon>Chromadorea</taxon>
        <taxon>Rhabditida</taxon>
        <taxon>Rhabditina</taxon>
        <taxon>Rhabditomorpha</taxon>
        <taxon>Rhabditoidea</taxon>
        <taxon>Rhabditidae</taxon>
        <taxon>Peloderinae</taxon>
        <taxon>Caenorhabditis</taxon>
    </lineage>
</organism>
<dbReference type="InterPro" id="IPR055262">
    <property type="entry name" value="GGT_CS"/>
</dbReference>
<evidence type="ECO:0000256" key="3">
    <source>
        <dbReference type="ARBA" id="ARBA00022679"/>
    </source>
</evidence>
<evidence type="ECO:0000256" key="4">
    <source>
        <dbReference type="ARBA" id="ARBA00022801"/>
    </source>
</evidence>
<gene>
    <name evidence="10" type="ORF">CBOVIS_LOCUS11218</name>
</gene>
<dbReference type="GO" id="GO:0005886">
    <property type="term" value="C:plasma membrane"/>
    <property type="evidence" value="ECO:0007669"/>
    <property type="project" value="TreeGrafter"/>
</dbReference>
<protein>
    <recommendedName>
        <fullName evidence="12">Gamma-glutamyltransferase</fullName>
    </recommendedName>
</protein>
<evidence type="ECO:0000256" key="2">
    <source>
        <dbReference type="ARBA" id="ARBA00022670"/>
    </source>
</evidence>
<keyword evidence="11" id="KW-1185">Reference proteome</keyword>
<dbReference type="InterPro" id="IPR043137">
    <property type="entry name" value="GGT_ssub_C"/>
</dbReference>
<dbReference type="GO" id="GO:0006508">
    <property type="term" value="P:proteolysis"/>
    <property type="evidence" value="ECO:0007669"/>
    <property type="project" value="UniProtKB-KW"/>
</dbReference>
<comment type="similarity">
    <text evidence="1">Belongs to the gamma-glutamyltransferase family.</text>
</comment>
<keyword evidence="5" id="KW-0325">Glycoprotein</keyword>
<evidence type="ECO:0000256" key="6">
    <source>
        <dbReference type="ARBA" id="ARBA00023315"/>
    </source>
</evidence>
<dbReference type="GO" id="GO:0006751">
    <property type="term" value="P:glutathione catabolic process"/>
    <property type="evidence" value="ECO:0007669"/>
    <property type="project" value="InterPro"/>
</dbReference>
<keyword evidence="3" id="KW-0808">Transferase</keyword>
<keyword evidence="9" id="KW-0812">Transmembrane</keyword>
<feature type="binding site" evidence="8">
    <location>
        <begin position="433"/>
        <end position="435"/>
    </location>
    <ligand>
        <name>L-glutamate</name>
        <dbReference type="ChEBI" id="CHEBI:29985"/>
    </ligand>
</feature>
<dbReference type="EMBL" id="CADEPM010000008">
    <property type="protein sequence ID" value="CAB3409581.1"/>
    <property type="molecule type" value="Genomic_DNA"/>
</dbReference>
<feature type="binding site" evidence="8">
    <location>
        <position position="456"/>
    </location>
    <ligand>
        <name>L-glutamate</name>
        <dbReference type="ChEBI" id="CHEBI:29985"/>
    </ligand>
</feature>
<evidence type="ECO:0000313" key="10">
    <source>
        <dbReference type="EMBL" id="CAB3409581.1"/>
    </source>
</evidence>
<comment type="caution">
    <text evidence="10">The sequence shown here is derived from an EMBL/GenBank/DDBJ whole genome shotgun (WGS) entry which is preliminary data.</text>
</comment>
<sequence>MVVVIDSRADLAQEKIILAKLRKYHFSVLFLSIACVALLIWALVATTLHILKPVPEHIVVEPKTKSAVFKATAAVSDTVLCAEIARDVIMQGGNAVDAAIAATFCTGVTLPYATGLGGGGFMVIYMKETKKCIFLNSRETAPHRAKKDMFEYDQEAAQFGYTSIGVPGELHGLWTAYKLYGSKVVSWSDLVMPSARLAKAFPNTLAIYNYLDRIEKYADREEIQPLKNLYYDKYTDSYFNDGDILTNLELAKTLEMIAQSADPIQLFYNGTIAEGIVEEMQLNGGIITLKDLQNYRTDISEALYSEIDGYRMCGPPPPSSWVITQMIPRILEEQYSNKEYFQNTEFYHKLVEAEKLAYGLRGMLGDARHNERMMNLAINMTSKSFIQSISLRVPKEAEELEYYMQAAPGVNDAGTSHTSIIDDDGNAVAITSTLNMAFGSKMLSKFGFVYNNQMDDFSTPGLTNHWGFEPSPANYIRPGRRPMSSMSPTIIFHPGNGQVRMVTGATGGSKIISATAQTITRAMLFNENAAKIVEAPRIHNQLTPFETHVEVGFSKRIADKLEDKYDQEIKEVAEALAIVYPITHDDSKYTAAADYRRKTNNSPAGY</sequence>
<dbReference type="InterPro" id="IPR029055">
    <property type="entry name" value="Ntn_hydrolases_N"/>
</dbReference>
<dbReference type="GO" id="GO:0036374">
    <property type="term" value="F:glutathione hydrolase activity"/>
    <property type="evidence" value="ECO:0007669"/>
    <property type="project" value="InterPro"/>
</dbReference>
<dbReference type="SUPFAM" id="SSF56235">
    <property type="entry name" value="N-terminal nucleophile aminohydrolases (Ntn hydrolases)"/>
    <property type="match status" value="1"/>
</dbReference>
<dbReference type="PANTHER" id="PTHR11686">
    <property type="entry name" value="GAMMA GLUTAMYL TRANSPEPTIDASE"/>
    <property type="match status" value="1"/>
</dbReference>
<dbReference type="InterPro" id="IPR000101">
    <property type="entry name" value="GGT_peptidase"/>
</dbReference>
<feature type="transmembrane region" description="Helical" evidence="9">
    <location>
        <begin position="24"/>
        <end position="44"/>
    </location>
</feature>
<dbReference type="Gene3D" id="1.10.246.130">
    <property type="match status" value="1"/>
</dbReference>
<accession>A0A8S1F0T0</accession>
<dbReference type="AlphaFoldDB" id="A0A8S1F0T0"/>
<evidence type="ECO:0000256" key="1">
    <source>
        <dbReference type="ARBA" id="ARBA00009381"/>
    </source>
</evidence>
<dbReference type="PANTHER" id="PTHR11686:SF73">
    <property type="entry name" value="GAMMA-GLUTAMYLTRANSFERASE"/>
    <property type="match status" value="1"/>
</dbReference>
<dbReference type="FunFam" id="1.10.246.130:FF:000005">
    <property type="entry name" value="Gamma-glutamyltranspeptidase 1, putative"/>
    <property type="match status" value="1"/>
</dbReference>
<evidence type="ECO:0008006" key="12">
    <source>
        <dbReference type="Google" id="ProtNLM"/>
    </source>
</evidence>
<keyword evidence="2" id="KW-0645">Protease</keyword>
<dbReference type="Pfam" id="PF01019">
    <property type="entry name" value="G_glu_transpept"/>
    <property type="match status" value="1"/>
</dbReference>
<dbReference type="Gene3D" id="3.60.20.40">
    <property type="match status" value="1"/>
</dbReference>
<keyword evidence="9" id="KW-0472">Membrane</keyword>
<evidence type="ECO:0000256" key="5">
    <source>
        <dbReference type="ARBA" id="ARBA00023180"/>
    </source>
</evidence>
<dbReference type="GO" id="GO:0016746">
    <property type="term" value="F:acyltransferase activity"/>
    <property type="evidence" value="ECO:0007669"/>
    <property type="project" value="UniProtKB-KW"/>
</dbReference>
<dbReference type="PRINTS" id="PR01210">
    <property type="entry name" value="GGTRANSPTASE"/>
</dbReference>
<feature type="active site" description="Nucleophile" evidence="7">
    <location>
        <position position="415"/>
    </location>
</feature>
<evidence type="ECO:0000256" key="7">
    <source>
        <dbReference type="PIRSR" id="PIRSR600101-1"/>
    </source>
</evidence>
<evidence type="ECO:0000256" key="9">
    <source>
        <dbReference type="SAM" id="Phobius"/>
    </source>
</evidence>
<name>A0A8S1F0T0_9PELO</name>
<dbReference type="InterPro" id="IPR043138">
    <property type="entry name" value="GGT_lsub"/>
</dbReference>
<feature type="binding site" evidence="8">
    <location>
        <begin position="484"/>
        <end position="485"/>
    </location>
    <ligand>
        <name>L-glutamate</name>
        <dbReference type="ChEBI" id="CHEBI:29985"/>
    </ligand>
</feature>
<evidence type="ECO:0000313" key="11">
    <source>
        <dbReference type="Proteomes" id="UP000494206"/>
    </source>
</evidence>
<evidence type="ECO:0000256" key="8">
    <source>
        <dbReference type="PIRSR" id="PIRSR600101-2"/>
    </source>
</evidence>
<keyword evidence="6" id="KW-0012">Acyltransferase</keyword>
<proteinExistence type="inferred from homology"/>
<feature type="binding site" evidence="8">
    <location>
        <position position="138"/>
    </location>
    <ligand>
        <name>L-glutamate</name>
        <dbReference type="ChEBI" id="CHEBI:29985"/>
    </ligand>
</feature>
<keyword evidence="9" id="KW-1133">Transmembrane helix</keyword>
<dbReference type="Proteomes" id="UP000494206">
    <property type="component" value="Unassembled WGS sequence"/>
</dbReference>
<keyword evidence="4" id="KW-0378">Hydrolase</keyword>
<dbReference type="PROSITE" id="PS00462">
    <property type="entry name" value="G_GLU_TRANSPEPTIDASE"/>
    <property type="match status" value="1"/>
</dbReference>
<reference evidence="10 11" key="1">
    <citation type="submission" date="2020-04" db="EMBL/GenBank/DDBJ databases">
        <authorList>
            <person name="Laetsch R D."/>
            <person name="Stevens L."/>
            <person name="Kumar S."/>
            <person name="Blaxter L. M."/>
        </authorList>
    </citation>
    <scope>NUCLEOTIDE SEQUENCE [LARGE SCALE GENOMIC DNA]</scope>
</reference>
<feature type="binding site" evidence="8">
    <location>
        <position position="508"/>
    </location>
    <ligand>
        <name>L-glutamate</name>
        <dbReference type="ChEBI" id="CHEBI:29985"/>
    </ligand>
</feature>
<dbReference type="FunFam" id="3.60.20.40:FF:000009">
    <property type="entry name" value="Predicted protein"/>
    <property type="match status" value="1"/>
</dbReference>